<evidence type="ECO:0000313" key="13">
    <source>
        <dbReference type="Proteomes" id="UP000007798"/>
    </source>
</evidence>
<dbReference type="FunCoup" id="B4N4E4">
    <property type="interactions" value="23"/>
</dbReference>
<dbReference type="PANTHER" id="PTHR24279:SF120">
    <property type="entry name" value="CYTOCHROME P450"/>
    <property type="match status" value="1"/>
</dbReference>
<dbReference type="CDD" id="cd11054">
    <property type="entry name" value="CYP24A1-like"/>
    <property type="match status" value="1"/>
</dbReference>
<evidence type="ECO:0000256" key="6">
    <source>
        <dbReference type="ARBA" id="ARBA00023002"/>
    </source>
</evidence>
<gene>
    <name evidence="12" type="primary">Dwil\GK10770</name>
    <name evidence="12" type="ORF">Dwil_GK10770</name>
</gene>
<dbReference type="AlphaFoldDB" id="B4N4E4"/>
<dbReference type="PRINTS" id="PR00385">
    <property type="entry name" value="P450"/>
</dbReference>
<keyword evidence="8 11" id="KW-0503">Monooxygenase</keyword>
<protein>
    <submittedName>
        <fullName evidence="12">Uncharacterized protein</fullName>
        <ecNumber evidence="12">1.14.-.-</ecNumber>
    </submittedName>
</protein>
<dbReference type="PRINTS" id="PR00463">
    <property type="entry name" value="EP450I"/>
</dbReference>
<evidence type="ECO:0000256" key="7">
    <source>
        <dbReference type="ARBA" id="ARBA00023004"/>
    </source>
</evidence>
<dbReference type="OMA" id="SNGPEWG"/>
<keyword evidence="5 10" id="KW-0479">Metal-binding</keyword>
<dbReference type="GO" id="GO:0020037">
    <property type="term" value="F:heme binding"/>
    <property type="evidence" value="ECO:0007669"/>
    <property type="project" value="InterPro"/>
</dbReference>
<dbReference type="GO" id="GO:0005506">
    <property type="term" value="F:iron ion binding"/>
    <property type="evidence" value="ECO:0007669"/>
    <property type="project" value="InterPro"/>
</dbReference>
<evidence type="ECO:0000256" key="9">
    <source>
        <dbReference type="ARBA" id="ARBA00023136"/>
    </source>
</evidence>
<dbReference type="InterPro" id="IPR001128">
    <property type="entry name" value="Cyt_P450"/>
</dbReference>
<evidence type="ECO:0000256" key="11">
    <source>
        <dbReference type="RuleBase" id="RU000461"/>
    </source>
</evidence>
<dbReference type="PhylomeDB" id="B4N4E4"/>
<dbReference type="PROSITE" id="PS00086">
    <property type="entry name" value="CYTOCHROME_P450"/>
    <property type="match status" value="1"/>
</dbReference>
<dbReference type="Pfam" id="PF00067">
    <property type="entry name" value="p450"/>
    <property type="match status" value="1"/>
</dbReference>
<dbReference type="InterPro" id="IPR050479">
    <property type="entry name" value="CYP11_CYP27_families"/>
</dbReference>
<dbReference type="InterPro" id="IPR002401">
    <property type="entry name" value="Cyt_P450_E_grp-I"/>
</dbReference>
<evidence type="ECO:0000256" key="4">
    <source>
        <dbReference type="ARBA" id="ARBA00022617"/>
    </source>
</evidence>
<dbReference type="InParanoid" id="B4N4E4"/>
<dbReference type="Gene3D" id="1.10.630.10">
    <property type="entry name" value="Cytochrome P450"/>
    <property type="match status" value="1"/>
</dbReference>
<dbReference type="GO" id="GO:0016020">
    <property type="term" value="C:membrane"/>
    <property type="evidence" value="ECO:0007669"/>
    <property type="project" value="UniProtKB-SubCell"/>
</dbReference>
<comment type="cofactor">
    <cofactor evidence="1 10">
        <name>heme</name>
        <dbReference type="ChEBI" id="CHEBI:30413"/>
    </cofactor>
</comment>
<evidence type="ECO:0000256" key="2">
    <source>
        <dbReference type="ARBA" id="ARBA00004370"/>
    </source>
</evidence>
<evidence type="ECO:0000256" key="5">
    <source>
        <dbReference type="ARBA" id="ARBA00022723"/>
    </source>
</evidence>
<name>B4N4E4_DROWI</name>
<dbReference type="SUPFAM" id="SSF48264">
    <property type="entry name" value="Cytochrome P450"/>
    <property type="match status" value="1"/>
</dbReference>
<evidence type="ECO:0000256" key="1">
    <source>
        <dbReference type="ARBA" id="ARBA00001971"/>
    </source>
</evidence>
<dbReference type="STRING" id="7260.B4N4E4"/>
<keyword evidence="6 11" id="KW-0560">Oxidoreductase</keyword>
<keyword evidence="4 10" id="KW-0349">Heme</keyword>
<dbReference type="KEGG" id="dwi:6645426"/>
<dbReference type="EMBL" id="CH964095">
    <property type="protein sequence ID" value="EDW79018.1"/>
    <property type="molecule type" value="Genomic_DNA"/>
</dbReference>
<dbReference type="Proteomes" id="UP000007798">
    <property type="component" value="Unassembled WGS sequence"/>
</dbReference>
<organism evidence="12 13">
    <name type="scientific">Drosophila willistoni</name>
    <name type="common">Fruit fly</name>
    <dbReference type="NCBI Taxonomy" id="7260"/>
    <lineage>
        <taxon>Eukaryota</taxon>
        <taxon>Metazoa</taxon>
        <taxon>Ecdysozoa</taxon>
        <taxon>Arthropoda</taxon>
        <taxon>Hexapoda</taxon>
        <taxon>Insecta</taxon>
        <taxon>Pterygota</taxon>
        <taxon>Neoptera</taxon>
        <taxon>Endopterygota</taxon>
        <taxon>Diptera</taxon>
        <taxon>Brachycera</taxon>
        <taxon>Muscomorpha</taxon>
        <taxon>Ephydroidea</taxon>
        <taxon>Drosophilidae</taxon>
        <taxon>Drosophila</taxon>
        <taxon>Sophophora</taxon>
    </lineage>
</organism>
<proteinExistence type="inferred from homology"/>
<feature type="binding site" description="axial binding residue" evidence="10">
    <location>
        <position position="484"/>
    </location>
    <ligand>
        <name>heme</name>
        <dbReference type="ChEBI" id="CHEBI:30413"/>
    </ligand>
    <ligandPart>
        <name>Fe</name>
        <dbReference type="ChEBI" id="CHEBI:18248"/>
    </ligandPart>
</feature>
<evidence type="ECO:0000313" key="12">
    <source>
        <dbReference type="EMBL" id="EDW79018.1"/>
    </source>
</evidence>
<dbReference type="FunFam" id="1.10.630.10:FF:000006">
    <property type="entry name" value="Cytochrome P450 302a1, mitochondrial"/>
    <property type="match status" value="1"/>
</dbReference>
<sequence length="538" mass="62687">MLFRVAKQSICVQSRARSTIAATNINVKVNNGHNLNDKSAQFAKQMQTEWRTARDFKELPGPSRWQMWRGFQKNGEYYHLDLFELMLHYRQLYGDIFLLPGLFGMPSNVVTFSIDSFEKIFRTEGQWPVRTGADPVLHYREKRKDGFFKDCMGLMDNGEQWARLRSAVNPILMQQRNTVLYLEPLQRVNQQFIDNIRKIRDPISLEVPGTFHNNINHLTFESVATIVLDKDIGLIRNADESPDAKKLFDNIRIFMRSFFELGMKPSLYKYISTPTYSRFSQVMDEIFDICSMYVNEAVKRIENTPKDTQKGHPSMLEQLLKIDHKFAIVMAMDMLMGGVDTTSSAIAGLLFNLAKNPEKQQKLRDEILAKLSHPDQQFTMNDMKSLPYLRACIKESLRLYPIVFGNLRATGADVVLDGYRIPKGTRIMMNSNLLLTEECYYPRAKEYLPERWLRRQEDDFTKSLIAKDLSPFIYLPFGFGPRMCAGKRIVEMEMELTVANLVRNFYIEYNYSTENAFKCQWVNMPVLPLNFKFTDVKY</sequence>
<evidence type="ECO:0000256" key="8">
    <source>
        <dbReference type="ARBA" id="ARBA00023033"/>
    </source>
</evidence>
<evidence type="ECO:0000256" key="3">
    <source>
        <dbReference type="ARBA" id="ARBA00010617"/>
    </source>
</evidence>
<evidence type="ECO:0000256" key="10">
    <source>
        <dbReference type="PIRSR" id="PIRSR602401-1"/>
    </source>
</evidence>
<dbReference type="eggNOG" id="KOG0159">
    <property type="taxonomic scope" value="Eukaryota"/>
</dbReference>
<dbReference type="InterPro" id="IPR036396">
    <property type="entry name" value="Cyt_P450_sf"/>
</dbReference>
<accession>B4N4E4</accession>
<dbReference type="GO" id="GO:0004497">
    <property type="term" value="F:monooxygenase activity"/>
    <property type="evidence" value="ECO:0007669"/>
    <property type="project" value="UniProtKB-KW"/>
</dbReference>
<reference evidence="12 13" key="1">
    <citation type="journal article" date="2007" name="Nature">
        <title>Evolution of genes and genomes on the Drosophila phylogeny.</title>
        <authorList>
            <consortium name="Drosophila 12 Genomes Consortium"/>
            <person name="Clark A.G."/>
            <person name="Eisen M.B."/>
            <person name="Smith D.R."/>
            <person name="Bergman C.M."/>
            <person name="Oliver B."/>
            <person name="Markow T.A."/>
            <person name="Kaufman T.C."/>
            <person name="Kellis M."/>
            <person name="Gelbart W."/>
            <person name="Iyer V.N."/>
            <person name="Pollard D.A."/>
            <person name="Sackton T.B."/>
            <person name="Larracuente A.M."/>
            <person name="Singh N.D."/>
            <person name="Abad J.P."/>
            <person name="Abt D.N."/>
            <person name="Adryan B."/>
            <person name="Aguade M."/>
            <person name="Akashi H."/>
            <person name="Anderson W.W."/>
            <person name="Aquadro C.F."/>
            <person name="Ardell D.H."/>
            <person name="Arguello R."/>
            <person name="Artieri C.G."/>
            <person name="Barbash D.A."/>
            <person name="Barker D."/>
            <person name="Barsanti P."/>
            <person name="Batterham P."/>
            <person name="Batzoglou S."/>
            <person name="Begun D."/>
            <person name="Bhutkar A."/>
            <person name="Blanco E."/>
            <person name="Bosak S.A."/>
            <person name="Bradley R.K."/>
            <person name="Brand A.D."/>
            <person name="Brent M.R."/>
            <person name="Brooks A.N."/>
            <person name="Brown R.H."/>
            <person name="Butlin R.K."/>
            <person name="Caggese C."/>
            <person name="Calvi B.R."/>
            <person name="Bernardo de Carvalho A."/>
            <person name="Caspi A."/>
            <person name="Castrezana S."/>
            <person name="Celniker S.E."/>
            <person name="Chang J.L."/>
            <person name="Chapple C."/>
            <person name="Chatterji S."/>
            <person name="Chinwalla A."/>
            <person name="Civetta A."/>
            <person name="Clifton S.W."/>
            <person name="Comeron J.M."/>
            <person name="Costello J.C."/>
            <person name="Coyne J.A."/>
            <person name="Daub J."/>
            <person name="David R.G."/>
            <person name="Delcher A.L."/>
            <person name="Delehaunty K."/>
            <person name="Do C.B."/>
            <person name="Ebling H."/>
            <person name="Edwards K."/>
            <person name="Eickbush T."/>
            <person name="Evans J.D."/>
            <person name="Filipski A."/>
            <person name="Findeiss S."/>
            <person name="Freyhult E."/>
            <person name="Fulton L."/>
            <person name="Fulton R."/>
            <person name="Garcia A.C."/>
            <person name="Gardiner A."/>
            <person name="Garfield D.A."/>
            <person name="Garvin B.E."/>
            <person name="Gibson G."/>
            <person name="Gilbert D."/>
            <person name="Gnerre S."/>
            <person name="Godfrey J."/>
            <person name="Good R."/>
            <person name="Gotea V."/>
            <person name="Gravely B."/>
            <person name="Greenberg A.J."/>
            <person name="Griffiths-Jones S."/>
            <person name="Gross S."/>
            <person name="Guigo R."/>
            <person name="Gustafson E.A."/>
            <person name="Haerty W."/>
            <person name="Hahn M.W."/>
            <person name="Halligan D.L."/>
            <person name="Halpern A.L."/>
            <person name="Halter G.M."/>
            <person name="Han M.V."/>
            <person name="Heger A."/>
            <person name="Hillier L."/>
            <person name="Hinrichs A.S."/>
            <person name="Holmes I."/>
            <person name="Hoskins R.A."/>
            <person name="Hubisz M.J."/>
            <person name="Hultmark D."/>
            <person name="Huntley M.A."/>
            <person name="Jaffe D.B."/>
            <person name="Jagadeeshan S."/>
            <person name="Jeck W.R."/>
            <person name="Johnson J."/>
            <person name="Jones C.D."/>
            <person name="Jordan W.C."/>
            <person name="Karpen G.H."/>
            <person name="Kataoka E."/>
            <person name="Keightley P.D."/>
            <person name="Kheradpour P."/>
            <person name="Kirkness E.F."/>
            <person name="Koerich L.B."/>
            <person name="Kristiansen K."/>
            <person name="Kudrna D."/>
            <person name="Kulathinal R.J."/>
            <person name="Kumar S."/>
            <person name="Kwok R."/>
            <person name="Lander E."/>
            <person name="Langley C.H."/>
            <person name="Lapoint R."/>
            <person name="Lazzaro B.P."/>
            <person name="Lee S.J."/>
            <person name="Levesque L."/>
            <person name="Li R."/>
            <person name="Lin C.F."/>
            <person name="Lin M.F."/>
            <person name="Lindblad-Toh K."/>
            <person name="Llopart A."/>
            <person name="Long M."/>
            <person name="Low L."/>
            <person name="Lozovsky E."/>
            <person name="Lu J."/>
            <person name="Luo M."/>
            <person name="Machado C.A."/>
            <person name="Makalowski W."/>
            <person name="Marzo M."/>
            <person name="Matsuda M."/>
            <person name="Matzkin L."/>
            <person name="McAllister B."/>
            <person name="McBride C.S."/>
            <person name="McKernan B."/>
            <person name="McKernan K."/>
            <person name="Mendez-Lago M."/>
            <person name="Minx P."/>
            <person name="Mollenhauer M.U."/>
            <person name="Montooth K."/>
            <person name="Mount S.M."/>
            <person name="Mu X."/>
            <person name="Myers E."/>
            <person name="Negre B."/>
            <person name="Newfeld S."/>
            <person name="Nielsen R."/>
            <person name="Noor M.A."/>
            <person name="O'Grady P."/>
            <person name="Pachter L."/>
            <person name="Papaceit M."/>
            <person name="Parisi M.J."/>
            <person name="Parisi M."/>
            <person name="Parts L."/>
            <person name="Pedersen J.S."/>
            <person name="Pesole G."/>
            <person name="Phillippy A.M."/>
            <person name="Ponting C.P."/>
            <person name="Pop M."/>
            <person name="Porcelli D."/>
            <person name="Powell J.R."/>
            <person name="Prohaska S."/>
            <person name="Pruitt K."/>
            <person name="Puig M."/>
            <person name="Quesneville H."/>
            <person name="Ram K.R."/>
            <person name="Rand D."/>
            <person name="Rasmussen M.D."/>
            <person name="Reed L.K."/>
            <person name="Reenan R."/>
            <person name="Reily A."/>
            <person name="Remington K.A."/>
            <person name="Rieger T.T."/>
            <person name="Ritchie M.G."/>
            <person name="Robin C."/>
            <person name="Rogers Y.H."/>
            <person name="Rohde C."/>
            <person name="Rozas J."/>
            <person name="Rubenfield M.J."/>
            <person name="Ruiz A."/>
            <person name="Russo S."/>
            <person name="Salzberg S.L."/>
            <person name="Sanchez-Gracia A."/>
            <person name="Saranga D.J."/>
            <person name="Sato H."/>
            <person name="Schaeffer S.W."/>
            <person name="Schatz M.C."/>
            <person name="Schlenke T."/>
            <person name="Schwartz R."/>
            <person name="Segarra C."/>
            <person name="Singh R.S."/>
            <person name="Sirot L."/>
            <person name="Sirota M."/>
            <person name="Sisneros N.B."/>
            <person name="Smith C.D."/>
            <person name="Smith T.F."/>
            <person name="Spieth J."/>
            <person name="Stage D.E."/>
            <person name="Stark A."/>
            <person name="Stephan W."/>
            <person name="Strausberg R.L."/>
            <person name="Strempel S."/>
            <person name="Sturgill D."/>
            <person name="Sutton G."/>
            <person name="Sutton G.G."/>
            <person name="Tao W."/>
            <person name="Teichmann S."/>
            <person name="Tobari Y.N."/>
            <person name="Tomimura Y."/>
            <person name="Tsolas J.M."/>
            <person name="Valente V.L."/>
            <person name="Venter E."/>
            <person name="Venter J.C."/>
            <person name="Vicario S."/>
            <person name="Vieira F.G."/>
            <person name="Vilella A.J."/>
            <person name="Villasante A."/>
            <person name="Walenz B."/>
            <person name="Wang J."/>
            <person name="Wasserman M."/>
            <person name="Watts T."/>
            <person name="Wilson D."/>
            <person name="Wilson R.K."/>
            <person name="Wing R.A."/>
            <person name="Wolfner M.F."/>
            <person name="Wong A."/>
            <person name="Wong G.K."/>
            <person name="Wu C.I."/>
            <person name="Wu G."/>
            <person name="Yamamoto D."/>
            <person name="Yang H.P."/>
            <person name="Yang S.P."/>
            <person name="Yorke J.A."/>
            <person name="Yoshida K."/>
            <person name="Zdobnov E."/>
            <person name="Zhang P."/>
            <person name="Zhang Y."/>
            <person name="Zimin A.V."/>
            <person name="Baldwin J."/>
            <person name="Abdouelleil A."/>
            <person name="Abdulkadir J."/>
            <person name="Abebe A."/>
            <person name="Abera B."/>
            <person name="Abreu J."/>
            <person name="Acer S.C."/>
            <person name="Aftuck L."/>
            <person name="Alexander A."/>
            <person name="An P."/>
            <person name="Anderson E."/>
            <person name="Anderson S."/>
            <person name="Arachi H."/>
            <person name="Azer M."/>
            <person name="Bachantsang P."/>
            <person name="Barry A."/>
            <person name="Bayul T."/>
            <person name="Berlin A."/>
            <person name="Bessette D."/>
            <person name="Bloom T."/>
            <person name="Blye J."/>
            <person name="Boguslavskiy L."/>
            <person name="Bonnet C."/>
            <person name="Boukhgalter B."/>
            <person name="Bourzgui I."/>
            <person name="Brown A."/>
            <person name="Cahill P."/>
            <person name="Channer S."/>
            <person name="Cheshatsang Y."/>
            <person name="Chuda L."/>
            <person name="Citroen M."/>
            <person name="Collymore A."/>
            <person name="Cooke P."/>
            <person name="Costello M."/>
            <person name="D'Aco K."/>
            <person name="Daza R."/>
            <person name="De Haan G."/>
            <person name="DeGray S."/>
            <person name="DeMaso C."/>
            <person name="Dhargay N."/>
            <person name="Dooley K."/>
            <person name="Dooley E."/>
            <person name="Doricent M."/>
            <person name="Dorje P."/>
            <person name="Dorjee K."/>
            <person name="Dupes A."/>
            <person name="Elong R."/>
            <person name="Falk J."/>
            <person name="Farina A."/>
            <person name="Faro S."/>
            <person name="Ferguson D."/>
            <person name="Fisher S."/>
            <person name="Foley C.D."/>
            <person name="Franke A."/>
            <person name="Friedrich D."/>
            <person name="Gadbois L."/>
            <person name="Gearin G."/>
            <person name="Gearin C.R."/>
            <person name="Giannoukos G."/>
            <person name="Goode T."/>
            <person name="Graham J."/>
            <person name="Grandbois E."/>
            <person name="Grewal S."/>
            <person name="Gyaltsen K."/>
            <person name="Hafez N."/>
            <person name="Hagos B."/>
            <person name="Hall J."/>
            <person name="Henson C."/>
            <person name="Hollinger A."/>
            <person name="Honan T."/>
            <person name="Huard M.D."/>
            <person name="Hughes L."/>
            <person name="Hurhula B."/>
            <person name="Husby M.E."/>
            <person name="Kamat A."/>
            <person name="Kanga B."/>
            <person name="Kashin S."/>
            <person name="Khazanovich D."/>
            <person name="Kisner P."/>
            <person name="Lance K."/>
            <person name="Lara M."/>
            <person name="Lee W."/>
            <person name="Lennon N."/>
            <person name="Letendre F."/>
            <person name="LeVine R."/>
            <person name="Lipovsky A."/>
            <person name="Liu X."/>
            <person name="Liu J."/>
            <person name="Liu S."/>
            <person name="Lokyitsang T."/>
            <person name="Lokyitsang Y."/>
            <person name="Lubonja R."/>
            <person name="Lui A."/>
            <person name="MacDonald P."/>
            <person name="Magnisalis V."/>
            <person name="Maru K."/>
            <person name="Matthews C."/>
            <person name="McCusker W."/>
            <person name="McDonough S."/>
            <person name="Mehta T."/>
            <person name="Meldrim J."/>
            <person name="Meneus L."/>
            <person name="Mihai O."/>
            <person name="Mihalev A."/>
            <person name="Mihova T."/>
            <person name="Mittelman R."/>
            <person name="Mlenga V."/>
            <person name="Montmayeur A."/>
            <person name="Mulrain L."/>
            <person name="Navidi A."/>
            <person name="Naylor J."/>
            <person name="Negash T."/>
            <person name="Nguyen T."/>
            <person name="Nguyen N."/>
            <person name="Nicol R."/>
            <person name="Norbu C."/>
            <person name="Norbu N."/>
            <person name="Novod N."/>
            <person name="O'Neill B."/>
            <person name="Osman S."/>
            <person name="Markiewicz E."/>
            <person name="Oyono O.L."/>
            <person name="Patti C."/>
            <person name="Phunkhang P."/>
            <person name="Pierre F."/>
            <person name="Priest M."/>
            <person name="Raghuraman S."/>
            <person name="Rege F."/>
            <person name="Reyes R."/>
            <person name="Rise C."/>
            <person name="Rogov P."/>
            <person name="Ross K."/>
            <person name="Ryan E."/>
            <person name="Settipalli S."/>
            <person name="Shea T."/>
            <person name="Sherpa N."/>
            <person name="Shi L."/>
            <person name="Shih D."/>
            <person name="Sparrow T."/>
            <person name="Spaulding J."/>
            <person name="Stalker J."/>
            <person name="Stange-Thomann N."/>
            <person name="Stavropoulos S."/>
            <person name="Stone C."/>
            <person name="Strader C."/>
            <person name="Tesfaye S."/>
            <person name="Thomson T."/>
            <person name="Thoulutsang Y."/>
            <person name="Thoulutsang D."/>
            <person name="Topham K."/>
            <person name="Topping I."/>
            <person name="Tsamla T."/>
            <person name="Vassiliev H."/>
            <person name="Vo A."/>
            <person name="Wangchuk T."/>
            <person name="Wangdi T."/>
            <person name="Weiand M."/>
            <person name="Wilkinson J."/>
            <person name="Wilson A."/>
            <person name="Yadav S."/>
            <person name="Young G."/>
            <person name="Yu Q."/>
            <person name="Zembek L."/>
            <person name="Zhong D."/>
            <person name="Zimmer A."/>
            <person name="Zwirko Z."/>
            <person name="Jaffe D.B."/>
            <person name="Alvarez P."/>
            <person name="Brockman W."/>
            <person name="Butler J."/>
            <person name="Chin C."/>
            <person name="Gnerre S."/>
            <person name="Grabherr M."/>
            <person name="Kleber M."/>
            <person name="Mauceli E."/>
            <person name="MacCallum I."/>
        </authorList>
    </citation>
    <scope>NUCLEOTIDE SEQUENCE [LARGE SCALE GENOMIC DNA]</scope>
    <source>
        <strain evidence="13">Tucson 14030-0811.24</strain>
    </source>
</reference>
<dbReference type="GO" id="GO:0016705">
    <property type="term" value="F:oxidoreductase activity, acting on paired donors, with incorporation or reduction of molecular oxygen"/>
    <property type="evidence" value="ECO:0007669"/>
    <property type="project" value="InterPro"/>
</dbReference>
<dbReference type="InterPro" id="IPR017972">
    <property type="entry name" value="Cyt_P450_CS"/>
</dbReference>
<keyword evidence="13" id="KW-1185">Reference proteome</keyword>
<dbReference type="HOGENOM" id="CLU_001570_28_0_1"/>
<keyword evidence="7 10" id="KW-0408">Iron</keyword>
<keyword evidence="9" id="KW-0472">Membrane</keyword>
<comment type="similarity">
    <text evidence="3 11">Belongs to the cytochrome P450 family.</text>
</comment>
<dbReference type="OrthoDB" id="3945418at2759"/>
<dbReference type="EC" id="1.14.-.-" evidence="12"/>
<comment type="subcellular location">
    <subcellularLocation>
        <location evidence="2">Membrane</location>
    </subcellularLocation>
</comment>
<dbReference type="PANTHER" id="PTHR24279">
    <property type="entry name" value="CYTOCHROME P450"/>
    <property type="match status" value="1"/>
</dbReference>